<reference evidence="8" key="1">
    <citation type="journal article" date="2017" name="Genome Biol.">
        <title>Comparative genomics reveals high biological diversity and specific adaptations in the industrially and medically important fungal genus Aspergillus.</title>
        <authorList>
            <person name="de Vries R.P."/>
            <person name="Riley R."/>
            <person name="Wiebenga A."/>
            <person name="Aguilar-Osorio G."/>
            <person name="Amillis S."/>
            <person name="Uchima C.A."/>
            <person name="Anderluh G."/>
            <person name="Asadollahi M."/>
            <person name="Askin M."/>
            <person name="Barry K."/>
            <person name="Battaglia E."/>
            <person name="Bayram O."/>
            <person name="Benocci T."/>
            <person name="Braus-Stromeyer S.A."/>
            <person name="Caldana C."/>
            <person name="Canovas D."/>
            <person name="Cerqueira G.C."/>
            <person name="Chen F."/>
            <person name="Chen W."/>
            <person name="Choi C."/>
            <person name="Clum A."/>
            <person name="Dos Santos R.A."/>
            <person name="Damasio A.R."/>
            <person name="Diallinas G."/>
            <person name="Emri T."/>
            <person name="Fekete E."/>
            <person name="Flipphi M."/>
            <person name="Freyberg S."/>
            <person name="Gallo A."/>
            <person name="Gournas C."/>
            <person name="Habgood R."/>
            <person name="Hainaut M."/>
            <person name="Harispe M.L."/>
            <person name="Henrissat B."/>
            <person name="Hilden K.S."/>
            <person name="Hope R."/>
            <person name="Hossain A."/>
            <person name="Karabika E."/>
            <person name="Karaffa L."/>
            <person name="Karanyi Z."/>
            <person name="Krasevec N."/>
            <person name="Kuo A."/>
            <person name="Kusch H."/>
            <person name="LaButti K."/>
            <person name="Lagendijk E.L."/>
            <person name="Lapidus A."/>
            <person name="Levasseur A."/>
            <person name="Lindquist E."/>
            <person name="Lipzen A."/>
            <person name="Logrieco A.F."/>
            <person name="MacCabe A."/>
            <person name="Maekelae M.R."/>
            <person name="Malavazi I."/>
            <person name="Melin P."/>
            <person name="Meyer V."/>
            <person name="Mielnichuk N."/>
            <person name="Miskei M."/>
            <person name="Molnar A.P."/>
            <person name="Mule G."/>
            <person name="Ngan C.Y."/>
            <person name="Orejas M."/>
            <person name="Orosz E."/>
            <person name="Ouedraogo J.P."/>
            <person name="Overkamp K.M."/>
            <person name="Park H.-S."/>
            <person name="Perrone G."/>
            <person name="Piumi F."/>
            <person name="Punt P.J."/>
            <person name="Ram A.F."/>
            <person name="Ramon A."/>
            <person name="Rauscher S."/>
            <person name="Record E."/>
            <person name="Riano-Pachon D.M."/>
            <person name="Robert V."/>
            <person name="Roehrig J."/>
            <person name="Ruller R."/>
            <person name="Salamov A."/>
            <person name="Salih N.S."/>
            <person name="Samson R.A."/>
            <person name="Sandor E."/>
            <person name="Sanguinetti M."/>
            <person name="Schuetze T."/>
            <person name="Sepcic K."/>
            <person name="Shelest E."/>
            <person name="Sherlock G."/>
            <person name="Sophianopoulou V."/>
            <person name="Squina F.M."/>
            <person name="Sun H."/>
            <person name="Susca A."/>
            <person name="Todd R.B."/>
            <person name="Tsang A."/>
            <person name="Unkles S.E."/>
            <person name="van de Wiele N."/>
            <person name="van Rossen-Uffink D."/>
            <person name="Oliveira J.V."/>
            <person name="Vesth T.C."/>
            <person name="Visser J."/>
            <person name="Yu J.-H."/>
            <person name="Zhou M."/>
            <person name="Andersen M.R."/>
            <person name="Archer D.B."/>
            <person name="Baker S.E."/>
            <person name="Benoit I."/>
            <person name="Brakhage A.A."/>
            <person name="Braus G.H."/>
            <person name="Fischer R."/>
            <person name="Frisvad J.C."/>
            <person name="Goldman G.H."/>
            <person name="Houbraken J."/>
            <person name="Oakley B."/>
            <person name="Pocsi I."/>
            <person name="Scazzocchio C."/>
            <person name="Seiboth B."/>
            <person name="vanKuyk P.A."/>
            <person name="Wortman J."/>
            <person name="Dyer P.S."/>
            <person name="Grigoriev I.V."/>
        </authorList>
    </citation>
    <scope>NUCLEOTIDE SEQUENCE [LARGE SCALE GENOMIC DNA]</scope>
    <source>
        <strain evidence="8">CBS 516.65</strain>
    </source>
</reference>
<keyword evidence="1" id="KW-0805">Transcription regulation</keyword>
<feature type="domain" description="Zn(2)-C6 fungal-type" evidence="6">
    <location>
        <begin position="22"/>
        <end position="53"/>
    </location>
</feature>
<dbReference type="PROSITE" id="PS00463">
    <property type="entry name" value="ZN2_CY6_FUNGAL_1"/>
    <property type="match status" value="1"/>
</dbReference>
<dbReference type="VEuPathDB" id="FungiDB:ASPGLDRAFT_135787"/>
<dbReference type="GO" id="GO:0000981">
    <property type="term" value="F:DNA-binding transcription factor activity, RNA polymerase II-specific"/>
    <property type="evidence" value="ECO:0007669"/>
    <property type="project" value="InterPro"/>
</dbReference>
<name>A0A1L9V7U2_ASPGL</name>
<dbReference type="RefSeq" id="XP_022396627.1">
    <property type="nucleotide sequence ID" value="XM_022541405.1"/>
</dbReference>
<dbReference type="CDD" id="cd00067">
    <property type="entry name" value="GAL4"/>
    <property type="match status" value="1"/>
</dbReference>
<dbReference type="Pfam" id="PF00172">
    <property type="entry name" value="Zn_clus"/>
    <property type="match status" value="1"/>
</dbReference>
<keyword evidence="2" id="KW-0238">DNA-binding</keyword>
<evidence type="ECO:0000256" key="3">
    <source>
        <dbReference type="ARBA" id="ARBA00023163"/>
    </source>
</evidence>
<feature type="region of interest" description="Disordered" evidence="5">
    <location>
        <begin position="165"/>
        <end position="197"/>
    </location>
</feature>
<dbReference type="Pfam" id="PF11951">
    <property type="entry name" value="Fungal_trans_2"/>
    <property type="match status" value="1"/>
</dbReference>
<evidence type="ECO:0000256" key="2">
    <source>
        <dbReference type="ARBA" id="ARBA00023125"/>
    </source>
</evidence>
<dbReference type="AlphaFoldDB" id="A0A1L9V7U2"/>
<dbReference type="PANTHER" id="PTHR38111:SF2">
    <property type="entry name" value="FINGER DOMAIN PROTEIN, PUTATIVE (AFU_ORTHOLOGUE AFUA_1G01560)-RELATED"/>
    <property type="match status" value="1"/>
</dbReference>
<dbReference type="OrthoDB" id="5344325at2759"/>
<dbReference type="InterPro" id="IPR001138">
    <property type="entry name" value="Zn2Cys6_DnaBD"/>
</dbReference>
<dbReference type="Proteomes" id="UP000184300">
    <property type="component" value="Unassembled WGS sequence"/>
</dbReference>
<dbReference type="PROSITE" id="PS50048">
    <property type="entry name" value="ZN2_CY6_FUNGAL_2"/>
    <property type="match status" value="1"/>
</dbReference>
<dbReference type="STRING" id="1160497.A0A1L9V7U2"/>
<evidence type="ECO:0000256" key="4">
    <source>
        <dbReference type="ARBA" id="ARBA00023242"/>
    </source>
</evidence>
<gene>
    <name evidence="7" type="ORF">ASPGLDRAFT_135787</name>
</gene>
<dbReference type="SMART" id="SM00066">
    <property type="entry name" value="GAL4"/>
    <property type="match status" value="1"/>
</dbReference>
<evidence type="ECO:0000256" key="5">
    <source>
        <dbReference type="SAM" id="MobiDB-lite"/>
    </source>
</evidence>
<protein>
    <recommendedName>
        <fullName evidence="6">Zn(2)-C6 fungal-type domain-containing protein</fullName>
    </recommendedName>
</protein>
<evidence type="ECO:0000313" key="8">
    <source>
        <dbReference type="Proteomes" id="UP000184300"/>
    </source>
</evidence>
<organism evidence="7 8">
    <name type="scientific">Aspergillus glaucus CBS 516.65</name>
    <dbReference type="NCBI Taxonomy" id="1160497"/>
    <lineage>
        <taxon>Eukaryota</taxon>
        <taxon>Fungi</taxon>
        <taxon>Dikarya</taxon>
        <taxon>Ascomycota</taxon>
        <taxon>Pezizomycotina</taxon>
        <taxon>Eurotiomycetes</taxon>
        <taxon>Eurotiomycetidae</taxon>
        <taxon>Eurotiales</taxon>
        <taxon>Aspergillaceae</taxon>
        <taxon>Aspergillus</taxon>
        <taxon>Aspergillus subgen. Aspergillus</taxon>
    </lineage>
</organism>
<proteinExistence type="predicted"/>
<evidence type="ECO:0000313" key="7">
    <source>
        <dbReference type="EMBL" id="OJJ79929.1"/>
    </source>
</evidence>
<accession>A0A1L9V7U2</accession>
<dbReference type="EMBL" id="KV878914">
    <property type="protein sequence ID" value="OJJ79929.1"/>
    <property type="molecule type" value="Genomic_DNA"/>
</dbReference>
<dbReference type="InterPro" id="IPR053178">
    <property type="entry name" value="Osmoadaptation_assoc"/>
</dbReference>
<dbReference type="SUPFAM" id="SSF57701">
    <property type="entry name" value="Zn2/Cys6 DNA-binding domain"/>
    <property type="match status" value="1"/>
</dbReference>
<keyword evidence="3" id="KW-0804">Transcription</keyword>
<sequence length="610" mass="68681">MSLLETSHRKKPSPSVNRQSRSCKVCRLRKVKCDRVKPCHACCAHGYPSQCVYEAIPGDEPISQTDEIRNLRAEIHELRSRLDNRDDRIRNQQRYDHLQQFFTSIRFAPLQEVDHIIGNIRNPRRGWRRPYKAVGKDTGKLSHSETLAINRVSSDDEDELIPLGDGTWSYGSSSSSSSDSSSIRSTPSDDTEASYGRPLSPFNPNIAAIDVFVERFVDAFSPKVNVKAGQAGALRRAAEIRMFSPIIGDAFDAVSVAFFGRSTQDRRIEAAGFQLYPKVLRNLQQALLDPERSKAESTLVTVILLMAFESVERTSDAGVVAHLNGAVRLIQHRGPENHMYGVEHLLFTELRPYYVGAALVTRQPTFLAEEEWKVVPWSAGTTKKDILHHLLDLAVEIPSLLGQSDDFQAATQQPGMLSPHENATKQATLWNGVADLTERFLRWKRDWVDQYPDGPPREVDPSTSFSPKEDDEPFPIFQCRDLRTGAVFSPTKFLYPDLRLAQTMCVYYAFRLILSTVDSRAPGQAISPMEQYALGCDICRSLEWYILTAPGNMINRLAFPVRVAWEVFPAGGPEQCFMYDVLKLVERRHALGLWGSSMPELSPRTGSPPR</sequence>
<dbReference type="InterPro" id="IPR036864">
    <property type="entry name" value="Zn2-C6_fun-type_DNA-bd_sf"/>
</dbReference>
<dbReference type="InterPro" id="IPR021858">
    <property type="entry name" value="Fun_TF"/>
</dbReference>
<keyword evidence="8" id="KW-1185">Reference proteome</keyword>
<feature type="compositionally biased region" description="Low complexity" evidence="5">
    <location>
        <begin position="169"/>
        <end position="188"/>
    </location>
</feature>
<dbReference type="GO" id="GO:0003677">
    <property type="term" value="F:DNA binding"/>
    <property type="evidence" value="ECO:0007669"/>
    <property type="project" value="UniProtKB-KW"/>
</dbReference>
<evidence type="ECO:0000259" key="6">
    <source>
        <dbReference type="PROSITE" id="PS50048"/>
    </source>
</evidence>
<evidence type="ECO:0000256" key="1">
    <source>
        <dbReference type="ARBA" id="ARBA00023015"/>
    </source>
</evidence>
<dbReference type="GeneID" id="34457666"/>
<dbReference type="PANTHER" id="PTHR38111">
    <property type="entry name" value="ZN(2)-C6 FUNGAL-TYPE DOMAIN-CONTAINING PROTEIN-RELATED"/>
    <property type="match status" value="1"/>
</dbReference>
<keyword evidence="4" id="KW-0539">Nucleus</keyword>
<dbReference type="Gene3D" id="4.10.240.10">
    <property type="entry name" value="Zn(2)-C6 fungal-type DNA-binding domain"/>
    <property type="match status" value="1"/>
</dbReference>
<dbReference type="GO" id="GO:0008270">
    <property type="term" value="F:zinc ion binding"/>
    <property type="evidence" value="ECO:0007669"/>
    <property type="project" value="InterPro"/>
</dbReference>